<organism evidence="2 3">
    <name type="scientific">Aliarcobacter butzleri</name>
    <dbReference type="NCBI Taxonomy" id="28197"/>
    <lineage>
        <taxon>Bacteria</taxon>
        <taxon>Pseudomonadati</taxon>
        <taxon>Campylobacterota</taxon>
        <taxon>Epsilonproteobacteria</taxon>
        <taxon>Campylobacterales</taxon>
        <taxon>Arcobacteraceae</taxon>
        <taxon>Aliarcobacter</taxon>
    </lineage>
</organism>
<dbReference type="AlphaFoldDB" id="A0AAW7Q2F5"/>
<protein>
    <submittedName>
        <fullName evidence="2">ATP-binding protein</fullName>
    </submittedName>
</protein>
<dbReference type="InterPro" id="IPR036890">
    <property type="entry name" value="HATPase_C_sf"/>
</dbReference>
<gene>
    <name evidence="2" type="ORF">PJV88_01270</name>
</gene>
<proteinExistence type="predicted"/>
<feature type="coiled-coil region" evidence="1">
    <location>
        <begin position="616"/>
        <end position="645"/>
    </location>
</feature>
<accession>A0AAW7Q2F5</accession>
<dbReference type="Pfam" id="PF13589">
    <property type="entry name" value="HATPase_c_3"/>
    <property type="match status" value="1"/>
</dbReference>
<keyword evidence="1" id="KW-0175">Coiled coil</keyword>
<keyword evidence="2" id="KW-0547">Nucleotide-binding</keyword>
<dbReference type="Proteomes" id="UP001170713">
    <property type="component" value="Unassembled WGS sequence"/>
</dbReference>
<reference evidence="2" key="2">
    <citation type="submission" date="2023-01" db="EMBL/GenBank/DDBJ databases">
        <authorList>
            <person name="Uljanovas D."/>
        </authorList>
    </citation>
    <scope>NUCLEOTIDE SEQUENCE</scope>
    <source>
        <strain evidence="2">W48</strain>
    </source>
</reference>
<evidence type="ECO:0000256" key="1">
    <source>
        <dbReference type="SAM" id="Coils"/>
    </source>
</evidence>
<dbReference type="EMBL" id="JAQJJC010000001">
    <property type="protein sequence ID" value="MDN5113263.1"/>
    <property type="molecule type" value="Genomic_DNA"/>
</dbReference>
<comment type="caution">
    <text evidence="2">The sequence shown here is derived from an EMBL/GenBank/DDBJ whole genome shotgun (WGS) entry which is preliminary data.</text>
</comment>
<keyword evidence="2" id="KW-0067">ATP-binding</keyword>
<dbReference type="Gene3D" id="3.30.565.10">
    <property type="entry name" value="Histidine kinase-like ATPase, C-terminal domain"/>
    <property type="match status" value="1"/>
</dbReference>
<dbReference type="GO" id="GO:0005524">
    <property type="term" value="F:ATP binding"/>
    <property type="evidence" value="ECO:0007669"/>
    <property type="project" value="UniProtKB-KW"/>
</dbReference>
<dbReference type="SUPFAM" id="SSF55874">
    <property type="entry name" value="ATPase domain of HSP90 chaperone/DNA topoisomerase II/histidine kinase"/>
    <property type="match status" value="1"/>
</dbReference>
<evidence type="ECO:0000313" key="2">
    <source>
        <dbReference type="EMBL" id="MDN5113263.1"/>
    </source>
</evidence>
<reference evidence="2" key="1">
    <citation type="journal article" date="2023" name="Microorganisms">
        <title>Genomic Characterization of Arcobacter butzleri Strains Isolated from Various Sources in Lithuania.</title>
        <authorList>
            <person name="Uljanovas D."/>
            <person name="Golz G."/>
            <person name="Fleischmann S."/>
            <person name="Kudirkiene E."/>
            <person name="Kasetiene N."/>
            <person name="Grineviciene A."/>
            <person name="Tamuleviciene E."/>
            <person name="Aksomaitiene J."/>
            <person name="Alter T."/>
            <person name="Malakauskas M."/>
        </authorList>
    </citation>
    <scope>NUCLEOTIDE SEQUENCE</scope>
    <source>
        <strain evidence="2">W48</strain>
    </source>
</reference>
<name>A0AAW7Q2F5_9BACT</name>
<evidence type="ECO:0000313" key="3">
    <source>
        <dbReference type="Proteomes" id="UP001170713"/>
    </source>
</evidence>
<dbReference type="RefSeq" id="WP_301342378.1">
    <property type="nucleotide sequence ID" value="NZ_JAQJJC010000001.1"/>
</dbReference>
<sequence length="654" mass="77389">MQFLKKEVVITEEAIKKLFRVPSIISLSEAIWNAIDAKAKNIHINFIKTQLGAIQEIRITDDGEGIPFDKFEEYFLQYQKSWKREAEGDFHGKNGEGRFKLLAISKNIEWKTIFKIDNNEKEFSIKISKNNPKHFEYSTPEITQEKFGTQVILTQLEDKAKELNSDATFYNLIAIFALQLKKRGDLNIFLDNQKLIPNDFIYDETAGVLEISIENETFNINYTFVAWKDDFQFNDNKHTYFFDDNNSYITEKPSGIKGNFVKHSVFLKSNYFKTFDGLNEELQNKVGKIRDLYKKQLFEFLLQVRQKQAEKIYSDFTTKNYYPFQQKSHNDSLEEKALKEIYDLCAFKILEEDPKLLIKKEHSIQLVFKLLKKIVEKEENVGKIISEVLELDETASSKFVNLLDSTPLPSIITYLDEVVRKLAFLDVLEEIVHDEKYKKKLKERSQLHKIIEKETWIFGNEFENKVGTSDKSFSEVIKQHMKINDLSEKEIEQIIYDFNVDKKEDHLKRLIPDLYLWHDYKLNGNTEVKNLIVELKAPKVKISYEEIEQIQKQRRGIQQNTRYSVTNSNKWIFYIISSEINPTIIKDELKGENNDILYEDENKNFIVYCKTWDELIRKAKLSLNKQKEELQIQIKKSKHEELLQQYLNQVDFRN</sequence>